<gene>
    <name evidence="4" type="primary">LOC106463163</name>
</gene>
<evidence type="ECO:0000313" key="4">
    <source>
        <dbReference type="RefSeq" id="XP_022246544.1"/>
    </source>
</evidence>
<dbReference type="Proteomes" id="UP000694941">
    <property type="component" value="Unplaced"/>
</dbReference>
<dbReference type="InterPro" id="IPR006047">
    <property type="entry name" value="GH13_cat_dom"/>
</dbReference>
<dbReference type="SUPFAM" id="SSF51445">
    <property type="entry name" value="(Trans)glycosidases"/>
    <property type="match status" value="1"/>
</dbReference>
<name>A0ABM1SSD8_LIMPO</name>
<evidence type="ECO:0000259" key="2">
    <source>
        <dbReference type="SMART" id="SM00642"/>
    </source>
</evidence>
<protein>
    <submittedName>
        <fullName evidence="4">Neutral and basic amino acid transport protein rBAT-like isoform X1</fullName>
    </submittedName>
</protein>
<dbReference type="PANTHER" id="PTHR10357">
    <property type="entry name" value="ALPHA-AMYLASE FAMILY MEMBER"/>
    <property type="match status" value="1"/>
</dbReference>
<dbReference type="GeneID" id="106463163"/>
<dbReference type="InterPro" id="IPR017853">
    <property type="entry name" value="GH"/>
</dbReference>
<keyword evidence="1" id="KW-0472">Membrane</keyword>
<evidence type="ECO:0000313" key="3">
    <source>
        <dbReference type="Proteomes" id="UP000694941"/>
    </source>
</evidence>
<reference evidence="4" key="1">
    <citation type="submission" date="2025-08" db="UniProtKB">
        <authorList>
            <consortium name="RefSeq"/>
        </authorList>
    </citation>
    <scope>IDENTIFICATION</scope>
    <source>
        <tissue evidence="4">Muscle</tissue>
    </source>
</reference>
<sequence>MLLPHAYMHMQERTVISNCFKKVLNIHVSKPNELAGYNSSEQCWNMDNSIGQNGDIMLTVSDGPKPTMKERGKSNLSLISKCSSTDSEQGQEPGCSTYLLDPENSRPFIIHLSQEERHSTTAETDSNFSFRTREHSLSNCPLDILFYHWNWAGFRLGCFVVFVCVLVGMFCFVLKWVTSQTSHCVPTRGWWQGTVSYEIFPASFQDSDADGFGDFTGLRWRLHYIQTLNVASIRLNSIFSALDYPLEYTHVIDFKNVDPHLGRTSDFEELVQDIHARGLYVILDINPALTSDQHPWAAHWQQNRSGEYKYFYVETNDTRGESTGPQDEKKYPNRPFGGHLFLNWSHLAVQREINSVFEFWLQKGVDGFYIKGLEHLQFVLEIDLYIVMKQWRHLLDKYSTPNKKNILLVSSQFIQAVKEKKFRYMVSLLKLCDILDFRLHFNGTNIKDFKEQLTVADEWSSYSPSSWVNWHLGSCETTRLATRIDTTYTLTTMILLLTLPGSVSLFYGDEINLQDSKDALTGKGFREGQLCPMQWTSAKEANFTKNWASPWLQHSS</sequence>
<keyword evidence="1" id="KW-0812">Transmembrane</keyword>
<dbReference type="PANTHER" id="PTHR10357:SF179">
    <property type="entry name" value="NEUTRAL AND BASIC AMINO ACID TRANSPORT PROTEIN RBAT"/>
    <property type="match status" value="1"/>
</dbReference>
<dbReference type="SMART" id="SM00642">
    <property type="entry name" value="Aamy"/>
    <property type="match status" value="1"/>
</dbReference>
<evidence type="ECO:0000256" key="1">
    <source>
        <dbReference type="SAM" id="Phobius"/>
    </source>
</evidence>
<feature type="transmembrane region" description="Helical" evidence="1">
    <location>
        <begin position="156"/>
        <end position="177"/>
    </location>
</feature>
<keyword evidence="3" id="KW-1185">Reference proteome</keyword>
<dbReference type="Gene3D" id="3.20.20.80">
    <property type="entry name" value="Glycosidases"/>
    <property type="match status" value="2"/>
</dbReference>
<keyword evidence="1" id="KW-1133">Transmembrane helix</keyword>
<dbReference type="Pfam" id="PF00128">
    <property type="entry name" value="Alpha-amylase"/>
    <property type="match status" value="1"/>
</dbReference>
<organism evidence="3 4">
    <name type="scientific">Limulus polyphemus</name>
    <name type="common">Atlantic horseshoe crab</name>
    <dbReference type="NCBI Taxonomy" id="6850"/>
    <lineage>
        <taxon>Eukaryota</taxon>
        <taxon>Metazoa</taxon>
        <taxon>Ecdysozoa</taxon>
        <taxon>Arthropoda</taxon>
        <taxon>Chelicerata</taxon>
        <taxon>Merostomata</taxon>
        <taxon>Xiphosura</taxon>
        <taxon>Limulidae</taxon>
        <taxon>Limulus</taxon>
    </lineage>
</organism>
<dbReference type="RefSeq" id="XP_022246544.1">
    <property type="nucleotide sequence ID" value="XM_022390836.1"/>
</dbReference>
<proteinExistence type="predicted"/>
<feature type="domain" description="Glycosyl hydrolase family 13 catalytic" evidence="2">
    <location>
        <begin position="198"/>
        <end position="544"/>
    </location>
</feature>
<accession>A0ABM1SSD8</accession>